<dbReference type="PROSITE" id="PS51257">
    <property type="entry name" value="PROKAR_LIPOPROTEIN"/>
    <property type="match status" value="1"/>
</dbReference>
<dbReference type="EMBL" id="SLUP01000001">
    <property type="protein sequence ID" value="TCL68714.1"/>
    <property type="molecule type" value="Genomic_DNA"/>
</dbReference>
<comment type="caution">
    <text evidence="1">The sequence shown here is derived from an EMBL/GenBank/DDBJ whole genome shotgun (WGS) entry which is preliminary data.</text>
</comment>
<evidence type="ECO:0000313" key="1">
    <source>
        <dbReference type="EMBL" id="TCL68714.1"/>
    </source>
</evidence>
<dbReference type="AlphaFoldDB" id="A0A4R1RQX2"/>
<name>A0A4R1RQX2_9FLAO</name>
<keyword evidence="2" id="KW-1185">Reference proteome</keyword>
<proteinExistence type="predicted"/>
<dbReference type="OrthoDB" id="1177971at2"/>
<sequence length="205" mass="23322">MKNLFKLVLVILLLVSCKDAQKSSDSKESQITEGLLNEVMGNNVDIDKKYALLMEELKTKTLLTDQELLEAYPKKLGNLKLDSNEARITGDKTVVGSFGDNTVRMEILDAGGENVMGAIIPLKMLELNKITSEYNNTIRYSKKERNGILTFGTDRDEDTKADYQSEIRFLYDNRFYVTLEGKNMDSNKLWGVLGVENLQRFKDFN</sequence>
<dbReference type="Proteomes" id="UP000295455">
    <property type="component" value="Unassembled WGS sequence"/>
</dbReference>
<protein>
    <submittedName>
        <fullName evidence="1">Uncharacterized protein</fullName>
    </submittedName>
</protein>
<reference evidence="1 2" key="1">
    <citation type="submission" date="2019-03" db="EMBL/GenBank/DDBJ databases">
        <title>Genomic Encyclopedia of Type Strains, Phase IV (KMG-IV): sequencing the most valuable type-strain genomes for metagenomic binning, comparative biology and taxonomic classification.</title>
        <authorList>
            <person name="Goeker M."/>
        </authorList>
    </citation>
    <scope>NUCLEOTIDE SEQUENCE [LARGE SCALE GENOMIC DNA]</scope>
    <source>
        <strain evidence="1 2">DSM 18792</strain>
    </source>
</reference>
<evidence type="ECO:0000313" key="2">
    <source>
        <dbReference type="Proteomes" id="UP000295455"/>
    </source>
</evidence>
<accession>A0A4R1RQX2</accession>
<gene>
    <name evidence="1" type="ORF">EV196_101133</name>
</gene>
<dbReference type="RefSeq" id="WP_132213849.1">
    <property type="nucleotide sequence ID" value="NZ_OX156936.1"/>
</dbReference>
<organism evidence="1 2">
    <name type="scientific">Mariniflexile fucanivorans</name>
    <dbReference type="NCBI Taxonomy" id="264023"/>
    <lineage>
        <taxon>Bacteria</taxon>
        <taxon>Pseudomonadati</taxon>
        <taxon>Bacteroidota</taxon>
        <taxon>Flavobacteriia</taxon>
        <taxon>Flavobacteriales</taxon>
        <taxon>Flavobacteriaceae</taxon>
        <taxon>Mariniflexile</taxon>
    </lineage>
</organism>